<keyword evidence="3" id="KW-1185">Reference proteome</keyword>
<keyword evidence="1" id="KW-0175">Coiled coil</keyword>
<protein>
    <submittedName>
        <fullName evidence="2">Coronin-2B-like isoform X4</fullName>
    </submittedName>
</protein>
<dbReference type="EMBL" id="BMAT01012248">
    <property type="protein sequence ID" value="GFR88569.1"/>
    <property type="molecule type" value="Genomic_DNA"/>
</dbReference>
<reference evidence="2 3" key="1">
    <citation type="journal article" date="2021" name="Elife">
        <title>Chloroplast acquisition without the gene transfer in kleptoplastic sea slugs, Plakobranchus ocellatus.</title>
        <authorList>
            <person name="Maeda T."/>
            <person name="Takahashi S."/>
            <person name="Yoshida T."/>
            <person name="Shimamura S."/>
            <person name="Takaki Y."/>
            <person name="Nagai Y."/>
            <person name="Toyoda A."/>
            <person name="Suzuki Y."/>
            <person name="Arimoto A."/>
            <person name="Ishii H."/>
            <person name="Satoh N."/>
            <person name="Nishiyama T."/>
            <person name="Hasebe M."/>
            <person name="Maruyama T."/>
            <person name="Minagawa J."/>
            <person name="Obokata J."/>
            <person name="Shigenobu S."/>
        </authorList>
    </citation>
    <scope>NUCLEOTIDE SEQUENCE [LARGE SCALE GENOMIC DNA]</scope>
</reference>
<comment type="caution">
    <text evidence="2">The sequence shown here is derived from an EMBL/GenBank/DDBJ whole genome shotgun (WGS) entry which is preliminary data.</text>
</comment>
<dbReference type="AlphaFoldDB" id="A0AAV4GTF6"/>
<sequence length="123" mass="13247">MVNFTQSPAPLASLSVRLISPFLLPPCNQAIHVRKVWSPPTAATVSSLPLAPAGSVSAGGAVVSSPSSDPELKKAYFRQLEEIQALQDQLQLKERRIAQLEAELSRVSRDRDVDPLQAGESNC</sequence>
<organism evidence="2 3">
    <name type="scientific">Elysia marginata</name>
    <dbReference type="NCBI Taxonomy" id="1093978"/>
    <lineage>
        <taxon>Eukaryota</taxon>
        <taxon>Metazoa</taxon>
        <taxon>Spiralia</taxon>
        <taxon>Lophotrochozoa</taxon>
        <taxon>Mollusca</taxon>
        <taxon>Gastropoda</taxon>
        <taxon>Heterobranchia</taxon>
        <taxon>Euthyneura</taxon>
        <taxon>Panpulmonata</taxon>
        <taxon>Sacoglossa</taxon>
        <taxon>Placobranchoidea</taxon>
        <taxon>Plakobranchidae</taxon>
        <taxon>Elysia</taxon>
    </lineage>
</organism>
<name>A0AAV4GTF6_9GAST</name>
<dbReference type="Proteomes" id="UP000762676">
    <property type="component" value="Unassembled WGS sequence"/>
</dbReference>
<evidence type="ECO:0000313" key="3">
    <source>
        <dbReference type="Proteomes" id="UP000762676"/>
    </source>
</evidence>
<evidence type="ECO:0000313" key="2">
    <source>
        <dbReference type="EMBL" id="GFR88569.1"/>
    </source>
</evidence>
<proteinExistence type="predicted"/>
<evidence type="ECO:0000256" key="1">
    <source>
        <dbReference type="SAM" id="Coils"/>
    </source>
</evidence>
<feature type="coiled-coil region" evidence="1">
    <location>
        <begin position="76"/>
        <end position="110"/>
    </location>
</feature>
<gene>
    <name evidence="2" type="ORF">ElyMa_006102600</name>
</gene>
<accession>A0AAV4GTF6</accession>